<dbReference type="InterPro" id="IPR002347">
    <property type="entry name" value="SDR_fam"/>
</dbReference>
<keyword evidence="3" id="KW-1185">Reference proteome</keyword>
<dbReference type="Gene3D" id="3.40.50.720">
    <property type="entry name" value="NAD(P)-binding Rossmann-like Domain"/>
    <property type="match status" value="1"/>
</dbReference>
<organism evidence="2 3">
    <name type="scientific">Komagataeibacter xylinus</name>
    <name type="common">Gluconacetobacter xylinus</name>
    <dbReference type="NCBI Taxonomy" id="28448"/>
    <lineage>
        <taxon>Bacteria</taxon>
        <taxon>Pseudomonadati</taxon>
        <taxon>Pseudomonadota</taxon>
        <taxon>Alphaproteobacteria</taxon>
        <taxon>Acetobacterales</taxon>
        <taxon>Acetobacteraceae</taxon>
        <taxon>Komagataeibacter</taxon>
    </lineage>
</organism>
<dbReference type="SUPFAM" id="SSF51735">
    <property type="entry name" value="NAD(P)-binding Rossmann-fold domains"/>
    <property type="match status" value="1"/>
</dbReference>
<proteinExistence type="inferred from homology"/>
<dbReference type="PANTHER" id="PTHR42879:SF6">
    <property type="entry name" value="NADPH-DEPENDENT REDUCTASE BACG"/>
    <property type="match status" value="1"/>
</dbReference>
<dbReference type="PANTHER" id="PTHR42879">
    <property type="entry name" value="3-OXOACYL-(ACYL-CARRIER-PROTEIN) REDUCTASE"/>
    <property type="match status" value="1"/>
</dbReference>
<protein>
    <submittedName>
        <fullName evidence="2">Oxidoreductase</fullName>
    </submittedName>
</protein>
<dbReference type="RefSeq" id="WP_061271686.1">
    <property type="nucleotide sequence ID" value="NZ_CBCRXN010000001.1"/>
</dbReference>
<reference evidence="2 3" key="1">
    <citation type="submission" date="2017-07" db="EMBL/GenBank/DDBJ databases">
        <title>A draft genome sequence of Komagataeibacter xylinus LMG 1515.</title>
        <authorList>
            <person name="Skraban J."/>
            <person name="Cleenwerck I."/>
            <person name="Vandamme P."/>
            <person name="Trcek J."/>
        </authorList>
    </citation>
    <scope>NUCLEOTIDE SEQUENCE [LARGE SCALE GENOMIC DNA]</scope>
    <source>
        <strain evidence="2 3">LMG 1515</strain>
    </source>
</reference>
<accession>A0A318PWI7</accession>
<dbReference type="EMBL" id="NKUC01000004">
    <property type="protein sequence ID" value="PYD58066.1"/>
    <property type="molecule type" value="Genomic_DNA"/>
</dbReference>
<dbReference type="Pfam" id="PF13561">
    <property type="entry name" value="adh_short_C2"/>
    <property type="match status" value="1"/>
</dbReference>
<dbReference type="InterPro" id="IPR036291">
    <property type="entry name" value="NAD(P)-bd_dom_sf"/>
</dbReference>
<dbReference type="STRING" id="1220579.GCA_001571345_00367"/>
<evidence type="ECO:0000313" key="2">
    <source>
        <dbReference type="EMBL" id="PYD58066.1"/>
    </source>
</evidence>
<dbReference type="OrthoDB" id="9780084at2"/>
<dbReference type="PRINTS" id="PR00081">
    <property type="entry name" value="GDHRDH"/>
</dbReference>
<name>A0A318PWI7_KOMXY</name>
<evidence type="ECO:0000313" key="3">
    <source>
        <dbReference type="Proteomes" id="UP000248257"/>
    </source>
</evidence>
<sequence>MELGIEGRRAIVCGASRGIGQAIALQLAREGVVVSLVARTREGLAETAGQISAAGLPAPQIVVADLMTEEGRTHVMTCCPSPDILINNGGGAPPGDFRDWARPEWIHALDMMMLAPIDMIRRVMDGMIARGFGRIVNITARSVKNPHAVLGLSAAARTGLVAFSSGLSRQVVKHNVTINSVLPGIVASEAQFSHIRGLSAMTGRSYDELWAEKARANPAGRFGTPEEIACTTAFLCGAQAGFMTGQSLLVDGGDYSGLF</sequence>
<dbReference type="InterPro" id="IPR050259">
    <property type="entry name" value="SDR"/>
</dbReference>
<comment type="caution">
    <text evidence="2">The sequence shown here is derived from an EMBL/GenBank/DDBJ whole genome shotgun (WGS) entry which is preliminary data.</text>
</comment>
<dbReference type="Proteomes" id="UP000248257">
    <property type="component" value="Unassembled WGS sequence"/>
</dbReference>
<comment type="similarity">
    <text evidence="1">Belongs to the short-chain dehydrogenases/reductases (SDR) family.</text>
</comment>
<evidence type="ECO:0000256" key="1">
    <source>
        <dbReference type="ARBA" id="ARBA00006484"/>
    </source>
</evidence>
<gene>
    <name evidence="2" type="ORF">CFR75_03100</name>
</gene>
<dbReference type="AlphaFoldDB" id="A0A318PWI7"/>